<dbReference type="Gene3D" id="2.60.120.10">
    <property type="entry name" value="Jelly Rolls"/>
    <property type="match status" value="2"/>
</dbReference>
<keyword evidence="5" id="KW-1185">Reference proteome</keyword>
<gene>
    <name evidence="4" type="ORF">GCM10023144_09080</name>
</gene>
<feature type="domain" description="Cupin type-2" evidence="3">
    <location>
        <begin position="74"/>
        <end position="138"/>
    </location>
</feature>
<evidence type="ECO:0000313" key="5">
    <source>
        <dbReference type="Proteomes" id="UP001501671"/>
    </source>
</evidence>
<dbReference type="InterPro" id="IPR047183">
    <property type="entry name" value="GDO-like"/>
</dbReference>
<sequence length="300" mass="32285">MENTVLSPYAERGRYLTLDQGFNQALPPVPAHIFLAERDQALGPGGSAHILCDQSAEIAARTPSTTPLLLASYVRLAPGQPLTLSSGGSAEVFYVIRGAGSTEWGDGERIDWQAGDAMLLPGGSQERHTATGDGNAVLWRVTNQPQLAYESALPPPVEASPIKAVHYRGPEMMKALIDVRQHVMKSGMKSMAIMFGSEGSAYNRIAPSLTLALNAVPPHDHQIPHRHNSVAVSLVLRGEKAFSLVDGKRVDWSPYATFVTPAGASHTHHNESDQDSIVLIVQDGGLYYHCRTMGFAITGE</sequence>
<dbReference type="EMBL" id="BAABFO010000003">
    <property type="protein sequence ID" value="GAA4326078.1"/>
    <property type="molecule type" value="Genomic_DNA"/>
</dbReference>
<dbReference type="InterPro" id="IPR014710">
    <property type="entry name" value="RmlC-like_jellyroll"/>
</dbReference>
<dbReference type="SUPFAM" id="SSF51182">
    <property type="entry name" value="RmlC-like cupins"/>
    <property type="match status" value="1"/>
</dbReference>
<keyword evidence="2" id="KW-0560">Oxidoreductase</keyword>
<protein>
    <recommendedName>
        <fullName evidence="3">Cupin type-2 domain-containing protein</fullName>
    </recommendedName>
</protein>
<dbReference type="Pfam" id="PF07883">
    <property type="entry name" value="Cupin_2"/>
    <property type="match status" value="2"/>
</dbReference>
<evidence type="ECO:0000256" key="1">
    <source>
        <dbReference type="ARBA" id="ARBA00022964"/>
    </source>
</evidence>
<dbReference type="PANTHER" id="PTHR41517">
    <property type="entry name" value="1,2-DIOXYGENASE PROTEIN-RELATED"/>
    <property type="match status" value="1"/>
</dbReference>
<evidence type="ECO:0000256" key="2">
    <source>
        <dbReference type="ARBA" id="ARBA00023002"/>
    </source>
</evidence>
<keyword evidence="1" id="KW-0223">Dioxygenase</keyword>
<reference evidence="5" key="1">
    <citation type="journal article" date="2019" name="Int. J. Syst. Evol. Microbiol.">
        <title>The Global Catalogue of Microorganisms (GCM) 10K type strain sequencing project: providing services to taxonomists for standard genome sequencing and annotation.</title>
        <authorList>
            <consortium name="The Broad Institute Genomics Platform"/>
            <consortium name="The Broad Institute Genome Sequencing Center for Infectious Disease"/>
            <person name="Wu L."/>
            <person name="Ma J."/>
        </authorList>
    </citation>
    <scope>NUCLEOTIDE SEQUENCE [LARGE SCALE GENOMIC DNA]</scope>
    <source>
        <strain evidence="5">JCM 17666</strain>
    </source>
</reference>
<evidence type="ECO:0000313" key="4">
    <source>
        <dbReference type="EMBL" id="GAA4326078.1"/>
    </source>
</evidence>
<dbReference type="Proteomes" id="UP001501671">
    <property type="component" value="Unassembled WGS sequence"/>
</dbReference>
<dbReference type="InterPro" id="IPR013096">
    <property type="entry name" value="Cupin_2"/>
</dbReference>
<dbReference type="RefSeq" id="WP_345246776.1">
    <property type="nucleotide sequence ID" value="NZ_BAABFO010000003.1"/>
</dbReference>
<feature type="domain" description="Cupin type-2" evidence="3">
    <location>
        <begin position="216"/>
        <end position="281"/>
    </location>
</feature>
<proteinExistence type="predicted"/>
<dbReference type="PANTHER" id="PTHR41517:SF1">
    <property type="entry name" value="CUPIN"/>
    <property type="match status" value="1"/>
</dbReference>
<evidence type="ECO:0000259" key="3">
    <source>
        <dbReference type="Pfam" id="PF07883"/>
    </source>
</evidence>
<comment type="caution">
    <text evidence="4">The sequence shown here is derived from an EMBL/GenBank/DDBJ whole genome shotgun (WGS) entry which is preliminary data.</text>
</comment>
<accession>A0ABP8GKI8</accession>
<organism evidence="4 5">
    <name type="scientific">Pigmentiphaga soli</name>
    <dbReference type="NCBI Taxonomy" id="1007095"/>
    <lineage>
        <taxon>Bacteria</taxon>
        <taxon>Pseudomonadati</taxon>
        <taxon>Pseudomonadota</taxon>
        <taxon>Betaproteobacteria</taxon>
        <taxon>Burkholderiales</taxon>
        <taxon>Alcaligenaceae</taxon>
        <taxon>Pigmentiphaga</taxon>
    </lineage>
</organism>
<name>A0ABP8GKI8_9BURK</name>
<dbReference type="InterPro" id="IPR011051">
    <property type="entry name" value="RmlC_Cupin_sf"/>
</dbReference>